<sequence length="723" mass="78951">MSSRHLVMLLLLLSAVLSAAFSFKPLSLGDRRSTIISSITNLFAVATTENFVPSSTVDNLPETVLLYDPPAERTWSGLAMFESTPLPTITIVYNPRSTPTDITSAAICEQVPPPSLSPRSTKETTCAVIVIVIILFALWRCCCFRRKEKESKGTQTPRCVTDDNHQNARHNNRKGSPLNNLPNGRHGTNVRNLNSNNIPKITKNITVICNHEDLLNRLADFEREKREEKHARRCLAKYGEELVAEDLSKDALLRIVLDERAKHAQEVNLLQGDAAGLRRRLEVADTRPTSPQKDGESQEIANLKEQIKEIQVEHTRKMTDHTSELNGCRKEIQDLGGELSRFRGANSTQEANTAHNQQHVIELQQEVTQIIMALLWINRYSGYQLVPELKKLLPNLPLDQFATAPINNDAQFPRFRWVLHNSLPDYTFNCPCSGSSGSLQDNLRDQLSSIHPGPSNVLPNYGPSYGVNAGHNTPQPVYGSTGYTMPISQPQNYTWDGTSQGISPALQNAAAGLSQALSSPTEQTLGASTAHLPTPSRPLFPPLNPLPQPTTSTQSTFPPITGLENSSSKTVFPAITGLDNLSTDSDKTAPQSLQWTQPDNKPRDLNPSISSAPKPASPWANPTFGGSAPAGKKRLRDASPLSDERTGTKPSFPPITGLAADPDDSFTSFKGAALVPEPVCFPAGGTAGLGKRTFPQQSAEKAANSGFTVGGYLTPEQIEMMKR</sequence>
<feature type="region of interest" description="Disordered" evidence="2">
    <location>
        <begin position="686"/>
        <end position="710"/>
    </location>
</feature>
<feature type="compositionally biased region" description="Pro residues" evidence="2">
    <location>
        <begin position="535"/>
        <end position="548"/>
    </location>
</feature>
<dbReference type="Proteomes" id="UP000316270">
    <property type="component" value="Chromosome 1"/>
</dbReference>
<dbReference type="OrthoDB" id="3939764at2759"/>
<feature type="compositionally biased region" description="Low complexity" evidence="2">
    <location>
        <begin position="549"/>
        <end position="559"/>
    </location>
</feature>
<gene>
    <name evidence="4" type="ORF">FKW77_010858</name>
</gene>
<feature type="compositionally biased region" description="Polar residues" evidence="2">
    <location>
        <begin position="515"/>
        <end position="527"/>
    </location>
</feature>
<evidence type="ECO:0000313" key="4">
    <source>
        <dbReference type="EMBL" id="QDS68491.1"/>
    </source>
</evidence>
<feature type="coiled-coil region" evidence="1">
    <location>
        <begin position="293"/>
        <end position="320"/>
    </location>
</feature>
<feature type="region of interest" description="Disordered" evidence="2">
    <location>
        <begin position="513"/>
        <end position="660"/>
    </location>
</feature>
<feature type="chain" id="PRO_5021732289" evidence="3">
    <location>
        <begin position="21"/>
        <end position="723"/>
    </location>
</feature>
<evidence type="ECO:0000256" key="2">
    <source>
        <dbReference type="SAM" id="MobiDB-lite"/>
    </source>
</evidence>
<feature type="compositionally biased region" description="Low complexity" evidence="2">
    <location>
        <begin position="607"/>
        <end position="622"/>
    </location>
</feature>
<keyword evidence="1" id="KW-0175">Coiled coil</keyword>
<dbReference type="AlphaFoldDB" id="A0A517KYQ0"/>
<feature type="signal peptide" evidence="3">
    <location>
        <begin position="1"/>
        <end position="20"/>
    </location>
</feature>
<dbReference type="EMBL" id="CP042185">
    <property type="protein sequence ID" value="QDS68491.1"/>
    <property type="molecule type" value="Genomic_DNA"/>
</dbReference>
<accession>A0A517KYQ0</accession>
<reference evidence="4 5" key="1">
    <citation type="submission" date="2019-07" db="EMBL/GenBank/DDBJ databases">
        <title>Finished genome of Venturia effusa.</title>
        <authorList>
            <person name="Young C.A."/>
            <person name="Cox M.P."/>
            <person name="Ganley A.R.D."/>
            <person name="David W.J."/>
        </authorList>
    </citation>
    <scope>NUCLEOTIDE SEQUENCE [LARGE SCALE GENOMIC DNA]</scope>
    <source>
        <strain evidence="5">albino</strain>
    </source>
</reference>
<evidence type="ECO:0000256" key="1">
    <source>
        <dbReference type="SAM" id="Coils"/>
    </source>
</evidence>
<name>A0A517KYQ0_9PEZI</name>
<organism evidence="4 5">
    <name type="scientific">Venturia effusa</name>
    <dbReference type="NCBI Taxonomy" id="50376"/>
    <lineage>
        <taxon>Eukaryota</taxon>
        <taxon>Fungi</taxon>
        <taxon>Dikarya</taxon>
        <taxon>Ascomycota</taxon>
        <taxon>Pezizomycotina</taxon>
        <taxon>Dothideomycetes</taxon>
        <taxon>Pleosporomycetidae</taxon>
        <taxon>Venturiales</taxon>
        <taxon>Venturiaceae</taxon>
        <taxon>Venturia</taxon>
    </lineage>
</organism>
<evidence type="ECO:0000256" key="3">
    <source>
        <dbReference type="SAM" id="SignalP"/>
    </source>
</evidence>
<feature type="compositionally biased region" description="Polar residues" evidence="2">
    <location>
        <begin position="579"/>
        <end position="599"/>
    </location>
</feature>
<protein>
    <submittedName>
        <fullName evidence="4">Uncharacterized protein</fullName>
    </submittedName>
</protein>
<feature type="region of interest" description="Disordered" evidence="2">
    <location>
        <begin position="153"/>
        <end position="185"/>
    </location>
</feature>
<proteinExistence type="predicted"/>
<evidence type="ECO:0000313" key="5">
    <source>
        <dbReference type="Proteomes" id="UP000316270"/>
    </source>
</evidence>
<keyword evidence="3" id="KW-0732">Signal</keyword>
<keyword evidence="5" id="KW-1185">Reference proteome</keyword>